<evidence type="ECO:0000256" key="3">
    <source>
        <dbReference type="ARBA" id="ARBA00023163"/>
    </source>
</evidence>
<gene>
    <name evidence="5" type="ORF">HXX08_05460</name>
    <name evidence="6" type="ORF">OZ401_000440</name>
</gene>
<accession>A0A8T7M085</accession>
<dbReference type="PROSITE" id="PS50987">
    <property type="entry name" value="HTH_ARSR_2"/>
    <property type="match status" value="1"/>
</dbReference>
<keyword evidence="1" id="KW-0805">Transcription regulation</keyword>
<evidence type="ECO:0000256" key="1">
    <source>
        <dbReference type="ARBA" id="ARBA00023015"/>
    </source>
</evidence>
<dbReference type="PANTHER" id="PTHR43132:SF2">
    <property type="entry name" value="ARSENICAL RESISTANCE OPERON REPRESSOR ARSR-RELATED"/>
    <property type="match status" value="1"/>
</dbReference>
<evidence type="ECO:0000313" key="8">
    <source>
        <dbReference type="Proteomes" id="UP001431572"/>
    </source>
</evidence>
<keyword evidence="3" id="KW-0804">Transcription</keyword>
<dbReference type="InterPro" id="IPR011991">
    <property type="entry name" value="ArsR-like_HTH"/>
</dbReference>
<keyword evidence="2" id="KW-0238">DNA-binding</keyword>
<sequence length="123" mass="14137">MNKSDSDNNEVEIDKRIYKMRAEICRTLANPVRIQILDNLKDGERTVNELVSITGLRQANVSQHLAIMRQAGLVVNRQHGKIIYYSLKNPFIMQACDIIKQFLVEKLTENHKIISSVKITDKT</sequence>
<dbReference type="RefSeq" id="WP_341469082.1">
    <property type="nucleotide sequence ID" value="NZ_CP128399.1"/>
</dbReference>
<dbReference type="InterPro" id="IPR036388">
    <property type="entry name" value="WH-like_DNA-bd_sf"/>
</dbReference>
<dbReference type="EMBL" id="JACATZ010000001">
    <property type="protein sequence ID" value="NWJ45309.1"/>
    <property type="molecule type" value="Genomic_DNA"/>
</dbReference>
<dbReference type="SMART" id="SM00418">
    <property type="entry name" value="HTH_ARSR"/>
    <property type="match status" value="1"/>
</dbReference>
<dbReference type="InterPro" id="IPR036390">
    <property type="entry name" value="WH_DNA-bd_sf"/>
</dbReference>
<dbReference type="PRINTS" id="PR00778">
    <property type="entry name" value="HTHARSR"/>
</dbReference>
<dbReference type="PANTHER" id="PTHR43132">
    <property type="entry name" value="ARSENICAL RESISTANCE OPERON REPRESSOR ARSR-RELATED"/>
    <property type="match status" value="1"/>
</dbReference>
<dbReference type="Proteomes" id="UP001431572">
    <property type="component" value="Chromosome 1"/>
</dbReference>
<evidence type="ECO:0000256" key="2">
    <source>
        <dbReference type="ARBA" id="ARBA00023125"/>
    </source>
</evidence>
<evidence type="ECO:0000313" key="6">
    <source>
        <dbReference type="EMBL" id="WJW67184.1"/>
    </source>
</evidence>
<reference evidence="5 7" key="1">
    <citation type="submission" date="2020-06" db="EMBL/GenBank/DDBJ databases">
        <title>Anoxygenic phototrophic Chloroflexota member uses a Type I reaction center.</title>
        <authorList>
            <person name="Tsuji J.M."/>
            <person name="Shaw N.A."/>
            <person name="Nagashima S."/>
            <person name="Venkiteswaran J."/>
            <person name="Schiff S.L."/>
            <person name="Hanada S."/>
            <person name="Tank M."/>
            <person name="Neufeld J.D."/>
        </authorList>
    </citation>
    <scope>NUCLEOTIDE SEQUENCE [LARGE SCALE GENOMIC DNA]</scope>
    <source>
        <strain evidence="5">L227-S17</strain>
    </source>
</reference>
<evidence type="ECO:0000259" key="4">
    <source>
        <dbReference type="PROSITE" id="PS50987"/>
    </source>
</evidence>
<reference evidence="6" key="2">
    <citation type="journal article" date="2024" name="Nature">
        <title>Anoxygenic phototroph of the Chloroflexota uses a type I reaction centre.</title>
        <authorList>
            <person name="Tsuji J.M."/>
            <person name="Shaw N.A."/>
            <person name="Nagashima S."/>
            <person name="Venkiteswaran J.J."/>
            <person name="Schiff S.L."/>
            <person name="Watanabe T."/>
            <person name="Fukui M."/>
            <person name="Hanada S."/>
            <person name="Tank M."/>
            <person name="Neufeld J.D."/>
        </authorList>
    </citation>
    <scope>NUCLEOTIDE SEQUENCE</scope>
    <source>
        <strain evidence="6">L227-S17</strain>
    </source>
</reference>
<dbReference type="GO" id="GO:0003700">
    <property type="term" value="F:DNA-binding transcription factor activity"/>
    <property type="evidence" value="ECO:0007669"/>
    <property type="project" value="InterPro"/>
</dbReference>
<keyword evidence="8" id="KW-1185">Reference proteome</keyword>
<dbReference type="InterPro" id="IPR001845">
    <property type="entry name" value="HTH_ArsR_DNA-bd_dom"/>
</dbReference>
<organism evidence="5 7">
    <name type="scientific">Candidatus Chlorohelix allophototropha</name>
    <dbReference type="NCBI Taxonomy" id="3003348"/>
    <lineage>
        <taxon>Bacteria</taxon>
        <taxon>Bacillati</taxon>
        <taxon>Chloroflexota</taxon>
        <taxon>Chloroflexia</taxon>
        <taxon>Candidatus Chloroheliales</taxon>
        <taxon>Candidatus Chloroheliaceae</taxon>
        <taxon>Candidatus Chlorohelix</taxon>
    </lineage>
</organism>
<protein>
    <submittedName>
        <fullName evidence="6">Metalloregulator ArsR/SmtB family transcription factor</fullName>
    </submittedName>
    <submittedName>
        <fullName evidence="5">Winged helix-turn-helix transcriptional regulator</fullName>
    </submittedName>
</protein>
<dbReference type="InterPro" id="IPR051011">
    <property type="entry name" value="Metal_resp_trans_reg"/>
</dbReference>
<dbReference type="GO" id="GO:0003677">
    <property type="term" value="F:DNA binding"/>
    <property type="evidence" value="ECO:0007669"/>
    <property type="project" value="UniProtKB-KW"/>
</dbReference>
<dbReference type="CDD" id="cd00090">
    <property type="entry name" value="HTH_ARSR"/>
    <property type="match status" value="1"/>
</dbReference>
<evidence type="ECO:0000313" key="7">
    <source>
        <dbReference type="Proteomes" id="UP000521676"/>
    </source>
</evidence>
<dbReference type="SUPFAM" id="SSF46785">
    <property type="entry name" value="Winged helix' DNA-binding domain"/>
    <property type="match status" value="1"/>
</dbReference>
<dbReference type="EMBL" id="CP128399">
    <property type="protein sequence ID" value="WJW67184.1"/>
    <property type="molecule type" value="Genomic_DNA"/>
</dbReference>
<dbReference type="Pfam" id="PF01022">
    <property type="entry name" value="HTH_5"/>
    <property type="match status" value="1"/>
</dbReference>
<dbReference type="Gene3D" id="1.10.10.10">
    <property type="entry name" value="Winged helix-like DNA-binding domain superfamily/Winged helix DNA-binding domain"/>
    <property type="match status" value="1"/>
</dbReference>
<name>A0A8T7M085_9CHLR</name>
<feature type="domain" description="HTH arsR-type" evidence="4">
    <location>
        <begin position="13"/>
        <end position="107"/>
    </location>
</feature>
<evidence type="ECO:0000313" key="5">
    <source>
        <dbReference type="EMBL" id="NWJ45309.1"/>
    </source>
</evidence>
<dbReference type="AlphaFoldDB" id="A0A8T7M085"/>
<dbReference type="NCBIfam" id="NF033788">
    <property type="entry name" value="HTH_metalloreg"/>
    <property type="match status" value="1"/>
</dbReference>
<dbReference type="Proteomes" id="UP000521676">
    <property type="component" value="Unassembled WGS sequence"/>
</dbReference>
<proteinExistence type="predicted"/>